<gene>
    <name evidence="2" type="ORF">TARUN_6573</name>
</gene>
<keyword evidence="3" id="KW-1185">Reference proteome</keyword>
<dbReference type="OrthoDB" id="3598799at2759"/>
<evidence type="ECO:0000313" key="3">
    <source>
        <dbReference type="Proteomes" id="UP000266272"/>
    </source>
</evidence>
<reference evidence="2 3" key="1">
    <citation type="journal article" date="2018" name="PLoS Pathog.">
        <title>Evolution of structural diversity of trichothecenes, a family of toxins produced by plant pathogenic and entomopathogenic fungi.</title>
        <authorList>
            <person name="Proctor R.H."/>
            <person name="McCormick S.P."/>
            <person name="Kim H.S."/>
            <person name="Cardoza R.E."/>
            <person name="Stanley A.M."/>
            <person name="Lindo L."/>
            <person name="Kelly A."/>
            <person name="Brown D.W."/>
            <person name="Lee T."/>
            <person name="Vaughan M.M."/>
            <person name="Alexander N.J."/>
            <person name="Busman M."/>
            <person name="Gutierrez S."/>
        </authorList>
    </citation>
    <scope>NUCLEOTIDE SEQUENCE [LARGE SCALE GENOMIC DNA]</scope>
    <source>
        <strain evidence="2 3">IBT 40837</strain>
    </source>
</reference>
<feature type="compositionally biased region" description="Low complexity" evidence="1">
    <location>
        <begin position="56"/>
        <end position="76"/>
    </location>
</feature>
<dbReference type="EMBL" id="PXOA01000416">
    <property type="protein sequence ID" value="RFU75680.1"/>
    <property type="molecule type" value="Genomic_DNA"/>
</dbReference>
<evidence type="ECO:0000313" key="2">
    <source>
        <dbReference type="EMBL" id="RFU75680.1"/>
    </source>
</evidence>
<accession>A0A395NI15</accession>
<protein>
    <submittedName>
        <fullName evidence="2">Uncharacterized protein</fullName>
    </submittedName>
</protein>
<evidence type="ECO:0000256" key="1">
    <source>
        <dbReference type="SAM" id="MobiDB-lite"/>
    </source>
</evidence>
<feature type="region of interest" description="Disordered" evidence="1">
    <location>
        <begin position="1"/>
        <end position="79"/>
    </location>
</feature>
<sequence length="239" mass="25849">MPTRTRKRKASEEEDATPDIAPVAKKTSRAPPKSQKKSQEQPPKAASSSRKGRAGTSLSASNAAKKAKTGTSSVSSAKRDIRRKADDLIRLIESQYGSARSTDRPDSTDSSIVAILKDAADLASNSADVNQSAIDEYEDINKRSIDITKPADRRQWHQDAIDIANVEKKAIEMSLQVLNGVVLAGEYAKFLCSPARVGDEFEQAACRWLQGGMPAAEDTWGATARETMKAFAGITKLLL</sequence>
<name>A0A395NI15_TRIAR</name>
<dbReference type="AlphaFoldDB" id="A0A395NI15"/>
<dbReference type="STRING" id="490622.A0A395NI15"/>
<proteinExistence type="predicted"/>
<dbReference type="Proteomes" id="UP000266272">
    <property type="component" value="Unassembled WGS sequence"/>
</dbReference>
<organism evidence="2 3">
    <name type="scientific">Trichoderma arundinaceum</name>
    <dbReference type="NCBI Taxonomy" id="490622"/>
    <lineage>
        <taxon>Eukaryota</taxon>
        <taxon>Fungi</taxon>
        <taxon>Dikarya</taxon>
        <taxon>Ascomycota</taxon>
        <taxon>Pezizomycotina</taxon>
        <taxon>Sordariomycetes</taxon>
        <taxon>Hypocreomycetidae</taxon>
        <taxon>Hypocreales</taxon>
        <taxon>Hypocreaceae</taxon>
        <taxon>Trichoderma</taxon>
    </lineage>
</organism>
<comment type="caution">
    <text evidence="2">The sequence shown here is derived from an EMBL/GenBank/DDBJ whole genome shotgun (WGS) entry which is preliminary data.</text>
</comment>